<keyword evidence="1" id="KW-1133">Transmembrane helix</keyword>
<reference evidence="2" key="1">
    <citation type="submission" date="2023-02" db="EMBL/GenBank/DDBJ databases">
        <title>Actinomadura rubrobrunea NBRC 14622.</title>
        <authorList>
            <person name="Ichikawa N."/>
            <person name="Sato H."/>
            <person name="Tonouchi N."/>
        </authorList>
    </citation>
    <scope>NUCLEOTIDE SEQUENCE</scope>
    <source>
        <strain evidence="2">NBRC 14622</strain>
    </source>
</reference>
<feature type="transmembrane region" description="Helical" evidence="1">
    <location>
        <begin position="12"/>
        <end position="33"/>
    </location>
</feature>
<comment type="caution">
    <text evidence="2">The sequence shown here is derived from an EMBL/GenBank/DDBJ whole genome shotgun (WGS) entry which is preliminary data.</text>
</comment>
<keyword evidence="1" id="KW-0812">Transmembrane</keyword>
<evidence type="ECO:0008006" key="4">
    <source>
        <dbReference type="Google" id="ProtNLM"/>
    </source>
</evidence>
<keyword evidence="3" id="KW-1185">Reference proteome</keyword>
<dbReference type="EMBL" id="BSRZ01000018">
    <property type="protein sequence ID" value="GLW66898.1"/>
    <property type="molecule type" value="Genomic_DNA"/>
</dbReference>
<feature type="transmembrane region" description="Helical" evidence="1">
    <location>
        <begin position="81"/>
        <end position="102"/>
    </location>
</feature>
<dbReference type="Proteomes" id="UP001165124">
    <property type="component" value="Unassembled WGS sequence"/>
</dbReference>
<dbReference type="SUPFAM" id="SSF103473">
    <property type="entry name" value="MFS general substrate transporter"/>
    <property type="match status" value="1"/>
</dbReference>
<dbReference type="InterPro" id="IPR036259">
    <property type="entry name" value="MFS_trans_sf"/>
</dbReference>
<feature type="transmembrane region" description="Helical" evidence="1">
    <location>
        <begin position="45"/>
        <end position="69"/>
    </location>
</feature>
<sequence>MAIVGLLAGQLVHSGVAQMALLCVVAAGVYAPYGPWAMPAQVLRFEVIAVAMGLINALGNLGGFMGPYLVGRLIDLTGSQAAGFVALAGFLAAVAAVSWFCLRPTPAAGDHAVAAQRTA</sequence>
<name>A0A9W6Q1L8_9ACTN</name>
<dbReference type="AlphaFoldDB" id="A0A9W6Q1L8"/>
<evidence type="ECO:0000313" key="3">
    <source>
        <dbReference type="Proteomes" id="UP001165124"/>
    </source>
</evidence>
<proteinExistence type="predicted"/>
<keyword evidence="1" id="KW-0472">Membrane</keyword>
<evidence type="ECO:0000313" key="2">
    <source>
        <dbReference type="EMBL" id="GLW66898.1"/>
    </source>
</evidence>
<dbReference type="RefSeq" id="WP_067908685.1">
    <property type="nucleotide sequence ID" value="NZ_BSRZ01000018.1"/>
</dbReference>
<evidence type="ECO:0000256" key="1">
    <source>
        <dbReference type="SAM" id="Phobius"/>
    </source>
</evidence>
<gene>
    <name evidence="2" type="ORF">Arub01_51420</name>
</gene>
<protein>
    <recommendedName>
        <fullName evidence="4">MFS transporter</fullName>
    </recommendedName>
</protein>
<organism evidence="2 3">
    <name type="scientific">Actinomadura rubrobrunea</name>
    <dbReference type="NCBI Taxonomy" id="115335"/>
    <lineage>
        <taxon>Bacteria</taxon>
        <taxon>Bacillati</taxon>
        <taxon>Actinomycetota</taxon>
        <taxon>Actinomycetes</taxon>
        <taxon>Streptosporangiales</taxon>
        <taxon>Thermomonosporaceae</taxon>
        <taxon>Actinomadura</taxon>
    </lineage>
</organism>
<dbReference type="Gene3D" id="1.20.1250.20">
    <property type="entry name" value="MFS general substrate transporter like domains"/>
    <property type="match status" value="1"/>
</dbReference>
<accession>A0A9W6Q1L8</accession>